<dbReference type="PANTHER" id="PTHR43229:SF2">
    <property type="entry name" value="NODULATION PROTEIN J"/>
    <property type="match status" value="1"/>
</dbReference>
<comment type="similarity">
    <text evidence="5">Belongs to the ABC-2 integral membrane protein family.</text>
</comment>
<keyword evidence="8" id="KW-1185">Reference proteome</keyword>
<organism evidence="7 8">
    <name type="scientific">Anoxybacter fermentans</name>
    <dbReference type="NCBI Taxonomy" id="1323375"/>
    <lineage>
        <taxon>Bacteria</taxon>
        <taxon>Bacillati</taxon>
        <taxon>Bacillota</taxon>
        <taxon>Clostridia</taxon>
        <taxon>Halanaerobiales</taxon>
        <taxon>Anoxybacter</taxon>
    </lineage>
</organism>
<keyword evidence="3 5" id="KW-1133">Transmembrane helix</keyword>
<feature type="transmembrane region" description="Helical" evidence="5">
    <location>
        <begin position="262"/>
        <end position="284"/>
    </location>
</feature>
<sequence>MHHKVTPNITPNITGVNEVINSLKETYEPVGVLYIIKRFFLKEFKIWTGYGSLVLLDFIQIFLPILTYFFLDSLISNKNVGGFSGGYFSFVIVGISFQHFVYEIFMAIDWNTRREQNWGTVEAVLVTPINPITYALGNYSCYFCYSWFYVILTLGTGMLLLGFRPVLNLTTVLSTIVVSCLLVTSHLGFGLASMGAILVTKAANPAATVFDWISRLLCGMFYPIAILPIGLRIIAFMLPLTYSLDALRHILLNGESLWSIPVLKDVATLLVISVLFIPLGILVLNMGYRKALRDGTLGHY</sequence>
<keyword evidence="4 5" id="KW-0472">Membrane</keyword>
<evidence type="ECO:0000256" key="2">
    <source>
        <dbReference type="ARBA" id="ARBA00022692"/>
    </source>
</evidence>
<evidence type="ECO:0000256" key="1">
    <source>
        <dbReference type="ARBA" id="ARBA00004141"/>
    </source>
</evidence>
<dbReference type="EMBL" id="CP016379">
    <property type="protein sequence ID" value="AZR73737.1"/>
    <property type="molecule type" value="Genomic_DNA"/>
</dbReference>
<evidence type="ECO:0000256" key="5">
    <source>
        <dbReference type="RuleBase" id="RU361157"/>
    </source>
</evidence>
<dbReference type="PROSITE" id="PS51012">
    <property type="entry name" value="ABC_TM2"/>
    <property type="match status" value="1"/>
</dbReference>
<keyword evidence="5" id="KW-1003">Cell membrane</keyword>
<dbReference type="Pfam" id="PF01061">
    <property type="entry name" value="ABC2_membrane"/>
    <property type="match status" value="1"/>
</dbReference>
<reference evidence="7 8" key="1">
    <citation type="submission" date="2016-07" db="EMBL/GenBank/DDBJ databases">
        <title>Genome and transcriptome analysis of iron-reducing fermentative bacteria Anoxybacter fermentans.</title>
        <authorList>
            <person name="Zeng X."/>
            <person name="Shao Z."/>
        </authorList>
    </citation>
    <scope>NUCLEOTIDE SEQUENCE [LARGE SCALE GENOMIC DNA]</scope>
    <source>
        <strain evidence="7 8">DY22613</strain>
    </source>
</reference>
<feature type="transmembrane region" description="Helical" evidence="5">
    <location>
        <begin position="47"/>
        <end position="71"/>
    </location>
</feature>
<dbReference type="AlphaFoldDB" id="A0A3Q9HR17"/>
<name>A0A3Q9HR17_9FIRM</name>
<dbReference type="RefSeq" id="WP_164731011.1">
    <property type="nucleotide sequence ID" value="NZ_CP016379.1"/>
</dbReference>
<dbReference type="InterPro" id="IPR013525">
    <property type="entry name" value="ABC2_TM"/>
</dbReference>
<keyword evidence="2 5" id="KW-0812">Transmembrane</keyword>
<feature type="transmembrane region" description="Helical" evidence="5">
    <location>
        <begin position="83"/>
        <end position="105"/>
    </location>
</feature>
<dbReference type="GO" id="GO:0140359">
    <property type="term" value="F:ABC-type transporter activity"/>
    <property type="evidence" value="ECO:0007669"/>
    <property type="project" value="InterPro"/>
</dbReference>
<evidence type="ECO:0000256" key="4">
    <source>
        <dbReference type="ARBA" id="ARBA00023136"/>
    </source>
</evidence>
<evidence type="ECO:0000313" key="8">
    <source>
        <dbReference type="Proteomes" id="UP000267250"/>
    </source>
</evidence>
<dbReference type="GO" id="GO:0005886">
    <property type="term" value="C:plasma membrane"/>
    <property type="evidence" value="ECO:0007669"/>
    <property type="project" value="UniProtKB-SubCell"/>
</dbReference>
<dbReference type="Proteomes" id="UP000267250">
    <property type="component" value="Chromosome"/>
</dbReference>
<feature type="transmembrane region" description="Helical" evidence="5">
    <location>
        <begin position="142"/>
        <end position="163"/>
    </location>
</feature>
<accession>A0A3Q9HR17</accession>
<gene>
    <name evidence="7" type="ORF">BBF96_10280</name>
</gene>
<evidence type="ECO:0000259" key="6">
    <source>
        <dbReference type="PROSITE" id="PS51012"/>
    </source>
</evidence>
<proteinExistence type="inferred from homology"/>
<feature type="transmembrane region" description="Helical" evidence="5">
    <location>
        <begin position="175"/>
        <end position="199"/>
    </location>
</feature>
<dbReference type="KEGG" id="aft:BBF96_10280"/>
<dbReference type="PANTHER" id="PTHR43229">
    <property type="entry name" value="NODULATION PROTEIN J"/>
    <property type="match status" value="1"/>
</dbReference>
<protein>
    <recommendedName>
        <fullName evidence="5">Transport permease protein</fullName>
    </recommendedName>
</protein>
<dbReference type="InterPro" id="IPR047817">
    <property type="entry name" value="ABC2_TM_bact-type"/>
</dbReference>
<comment type="subcellular location">
    <subcellularLocation>
        <location evidence="5">Cell membrane</location>
        <topology evidence="5">Multi-pass membrane protein</topology>
    </subcellularLocation>
    <subcellularLocation>
        <location evidence="1">Membrane</location>
        <topology evidence="1">Multi-pass membrane protein</topology>
    </subcellularLocation>
</comment>
<evidence type="ECO:0000313" key="7">
    <source>
        <dbReference type="EMBL" id="AZR73737.1"/>
    </source>
</evidence>
<evidence type="ECO:0000256" key="3">
    <source>
        <dbReference type="ARBA" id="ARBA00022989"/>
    </source>
</evidence>
<feature type="domain" description="ABC transmembrane type-2" evidence="6">
    <location>
        <begin position="52"/>
        <end position="287"/>
    </location>
</feature>
<feature type="transmembrane region" description="Helical" evidence="5">
    <location>
        <begin position="220"/>
        <end position="242"/>
    </location>
</feature>
<keyword evidence="5" id="KW-0813">Transport</keyword>
<dbReference type="InterPro" id="IPR051784">
    <property type="entry name" value="Nod_factor_ABC_transporter"/>
</dbReference>